<dbReference type="SUPFAM" id="SSF48452">
    <property type="entry name" value="TPR-like"/>
    <property type="match status" value="1"/>
</dbReference>
<dbReference type="Pfam" id="PF12771">
    <property type="entry name" value="SusD-like_2"/>
    <property type="match status" value="1"/>
</dbReference>
<accession>A0A6C0GD90</accession>
<name>A0A6C0GD90_9BACT</name>
<dbReference type="InterPro" id="IPR011990">
    <property type="entry name" value="TPR-like_helical_dom_sf"/>
</dbReference>
<feature type="chain" id="PRO_5025395914" evidence="1">
    <location>
        <begin position="20"/>
        <end position="530"/>
    </location>
</feature>
<organism evidence="2 3">
    <name type="scientific">Rhodocytophaga rosea</name>
    <dbReference type="NCBI Taxonomy" id="2704465"/>
    <lineage>
        <taxon>Bacteria</taxon>
        <taxon>Pseudomonadati</taxon>
        <taxon>Bacteroidota</taxon>
        <taxon>Cytophagia</taxon>
        <taxon>Cytophagales</taxon>
        <taxon>Rhodocytophagaceae</taxon>
        <taxon>Rhodocytophaga</taxon>
    </lineage>
</organism>
<protein>
    <submittedName>
        <fullName evidence="2">SusD/RagB family nutrient-binding outer membrane lipoprotein</fullName>
    </submittedName>
</protein>
<dbReference type="Proteomes" id="UP000480178">
    <property type="component" value="Chromosome"/>
</dbReference>
<dbReference type="KEGG" id="rhoz:GXP67_04305"/>
<dbReference type="PROSITE" id="PS51257">
    <property type="entry name" value="PROKAR_LIPOPROTEIN"/>
    <property type="match status" value="1"/>
</dbReference>
<dbReference type="EMBL" id="CP048222">
    <property type="protein sequence ID" value="QHT65946.1"/>
    <property type="molecule type" value="Genomic_DNA"/>
</dbReference>
<dbReference type="AlphaFoldDB" id="A0A6C0GD90"/>
<keyword evidence="3" id="KW-1185">Reference proteome</keyword>
<keyword evidence="2" id="KW-0449">Lipoprotein</keyword>
<dbReference type="InterPro" id="IPR041662">
    <property type="entry name" value="SusD-like_2"/>
</dbReference>
<dbReference type="Gene3D" id="1.25.40.390">
    <property type="match status" value="1"/>
</dbReference>
<reference evidence="2 3" key="1">
    <citation type="submission" date="2020-01" db="EMBL/GenBank/DDBJ databases">
        <authorList>
            <person name="Kim M.K."/>
        </authorList>
    </citation>
    <scope>NUCLEOTIDE SEQUENCE [LARGE SCALE GENOMIC DNA]</scope>
    <source>
        <strain evidence="2 3">172606-1</strain>
    </source>
</reference>
<sequence length="530" mass="58154">MKRNSIFILALLFMMAAGCTDNFDDINTDPTQASEANWDPNYFLPNAQNGVINQGYNSMLYQSTMMQVLASTYNYYGNGDKYINTQNSASYQAAIFNNTYGVGTTLAEMIKLTEGKERFSNLHQVGRIMQVLNFQKGTDTYGDMPYSEAFKAKQGVSFPKYDTQESIYMSMLTELEQATAALDASKPAITGDLYYAGDIAKWKKFGYSLMLRVAMRLTKVDPTTAKAWTEKAAAGGVFTSIEDNAKFKGDINSAQSSYFGVLQVADDFREVRWSKTIIDALKAANDPRLRAIAEVPQAGLTNNANQTLAGDNTPAVQVGMPNGFDLTGGPFDIRSSAGYPGSTGTGNDIAPLGKYSRPRINTYLKRDGTLLVLTYAETELLLAEAKARGWNVPGTAAEHYKNGVVGAITTLSQLDPSATIPVAEADAFATANPLDESSLDASLKAINTQYWIATGSMFNFLETWFNWKRSGYPQLTPVTYPGNVTGGVIPRRMIYLQTEIINNKANYTEAVTRLTGGDQLVGRVWWDKQL</sequence>
<evidence type="ECO:0000313" key="3">
    <source>
        <dbReference type="Proteomes" id="UP000480178"/>
    </source>
</evidence>
<dbReference type="RefSeq" id="WP_162442019.1">
    <property type="nucleotide sequence ID" value="NZ_CP048222.1"/>
</dbReference>
<keyword evidence="1" id="KW-0732">Signal</keyword>
<evidence type="ECO:0000313" key="2">
    <source>
        <dbReference type="EMBL" id="QHT65946.1"/>
    </source>
</evidence>
<gene>
    <name evidence="2" type="ORF">GXP67_04305</name>
</gene>
<evidence type="ECO:0000256" key="1">
    <source>
        <dbReference type="SAM" id="SignalP"/>
    </source>
</evidence>
<proteinExistence type="predicted"/>
<feature type="signal peptide" evidence="1">
    <location>
        <begin position="1"/>
        <end position="19"/>
    </location>
</feature>